<proteinExistence type="predicted"/>
<gene>
    <name evidence="1" type="ORF">NCTC1542_05501</name>
</gene>
<evidence type="ECO:0000313" key="2">
    <source>
        <dbReference type="Proteomes" id="UP000255389"/>
    </source>
</evidence>
<protein>
    <recommendedName>
        <fullName evidence="3">Tail terminator</fullName>
    </recommendedName>
</protein>
<reference evidence="1 2" key="1">
    <citation type="submission" date="2018-06" db="EMBL/GenBank/DDBJ databases">
        <authorList>
            <consortium name="Pathogen Informatics"/>
            <person name="Doyle S."/>
        </authorList>
    </citation>
    <scope>NUCLEOTIDE SEQUENCE [LARGE SCALE GENOMIC DNA]</scope>
    <source>
        <strain evidence="1 2">NCTC1542</strain>
    </source>
</reference>
<sequence>MSATLPADVLLPLLRAALPSATLGTWEPDVDYRELPYVHLRRAGGARSERLPSLLSRPEVEVTVYHPEGLSEAEELYEDLLDALFDAEHSQTTALHRITETEGLSQIPSKIPDTYSVRGTVRVSLRTQEP</sequence>
<dbReference type="Proteomes" id="UP000255389">
    <property type="component" value="Unassembled WGS sequence"/>
</dbReference>
<dbReference type="EMBL" id="UGQY01000004">
    <property type="protein sequence ID" value="SUA04007.1"/>
    <property type="molecule type" value="Genomic_DNA"/>
</dbReference>
<accession>A0A378V2J7</accession>
<evidence type="ECO:0008006" key="3">
    <source>
        <dbReference type="Google" id="ProtNLM"/>
    </source>
</evidence>
<organism evidence="1 2">
    <name type="scientific">Mycolicibacterium fortuitum</name>
    <name type="common">Mycobacterium fortuitum</name>
    <dbReference type="NCBI Taxonomy" id="1766"/>
    <lineage>
        <taxon>Bacteria</taxon>
        <taxon>Bacillati</taxon>
        <taxon>Actinomycetota</taxon>
        <taxon>Actinomycetes</taxon>
        <taxon>Mycobacteriales</taxon>
        <taxon>Mycobacteriaceae</taxon>
        <taxon>Mycolicibacterium</taxon>
    </lineage>
</organism>
<evidence type="ECO:0000313" key="1">
    <source>
        <dbReference type="EMBL" id="SUA04007.1"/>
    </source>
</evidence>
<dbReference type="AlphaFoldDB" id="A0A378V2J7"/>
<name>A0A378V2J7_MYCFO</name>